<dbReference type="InterPro" id="IPR009081">
    <property type="entry name" value="PP-bd_ACP"/>
</dbReference>
<organism evidence="4">
    <name type="scientific">Candidatus Kentrum sp. FW</name>
    <dbReference type="NCBI Taxonomy" id="2126338"/>
    <lineage>
        <taxon>Bacteria</taxon>
        <taxon>Pseudomonadati</taxon>
        <taxon>Pseudomonadota</taxon>
        <taxon>Gammaproteobacteria</taxon>
        <taxon>Candidatus Kentrum</taxon>
    </lineage>
</organism>
<dbReference type="SUPFAM" id="SSF47336">
    <property type="entry name" value="ACP-like"/>
    <property type="match status" value="2"/>
</dbReference>
<dbReference type="AlphaFoldDB" id="A0A450TV25"/>
<dbReference type="Pfam" id="PF00550">
    <property type="entry name" value="PP-binding"/>
    <property type="match status" value="1"/>
</dbReference>
<dbReference type="EMBL" id="CAADFE010000038">
    <property type="protein sequence ID" value="VFJ72824.1"/>
    <property type="molecule type" value="Genomic_DNA"/>
</dbReference>
<dbReference type="GO" id="GO:0031177">
    <property type="term" value="F:phosphopantetheine binding"/>
    <property type="evidence" value="ECO:0007669"/>
    <property type="project" value="InterPro"/>
</dbReference>
<dbReference type="InterPro" id="IPR023213">
    <property type="entry name" value="CAT-like_dom_sf"/>
</dbReference>
<proteinExistence type="predicted"/>
<evidence type="ECO:0000256" key="2">
    <source>
        <dbReference type="ARBA" id="ARBA00022553"/>
    </source>
</evidence>
<keyword evidence="1" id="KW-0596">Phosphopantetheine</keyword>
<dbReference type="CDD" id="cd19531">
    <property type="entry name" value="LCL_NRPS-like"/>
    <property type="match status" value="1"/>
</dbReference>
<dbReference type="GO" id="GO:0009366">
    <property type="term" value="C:enterobactin synthetase complex"/>
    <property type="evidence" value="ECO:0007669"/>
    <property type="project" value="TreeGrafter"/>
</dbReference>
<dbReference type="Gene3D" id="3.30.559.10">
    <property type="entry name" value="Chloramphenicol acetyltransferase-like domain"/>
    <property type="match status" value="1"/>
</dbReference>
<reference evidence="4" key="1">
    <citation type="submission" date="2019-02" db="EMBL/GenBank/DDBJ databases">
        <authorList>
            <person name="Gruber-Vodicka R. H."/>
            <person name="Seah K. B. B."/>
        </authorList>
    </citation>
    <scope>NUCLEOTIDE SEQUENCE</scope>
    <source>
        <strain evidence="4">BECK_BZ131</strain>
    </source>
</reference>
<dbReference type="GO" id="GO:0047527">
    <property type="term" value="F:2,3-dihydroxybenzoate-serine ligase activity"/>
    <property type="evidence" value="ECO:0007669"/>
    <property type="project" value="TreeGrafter"/>
</dbReference>
<feature type="domain" description="Carrier" evidence="3">
    <location>
        <begin position="138"/>
        <end position="213"/>
    </location>
</feature>
<accession>A0A450TV25</accession>
<evidence type="ECO:0000259" key="3">
    <source>
        <dbReference type="PROSITE" id="PS50075"/>
    </source>
</evidence>
<dbReference type="PANTHER" id="PTHR45527:SF1">
    <property type="entry name" value="FATTY ACID SYNTHASE"/>
    <property type="match status" value="1"/>
</dbReference>
<dbReference type="InterPro" id="IPR020806">
    <property type="entry name" value="PKS_PP-bd"/>
</dbReference>
<dbReference type="Gene3D" id="1.10.1200.10">
    <property type="entry name" value="ACP-like"/>
    <property type="match status" value="2"/>
</dbReference>
<dbReference type="SUPFAM" id="SSF52777">
    <property type="entry name" value="CoA-dependent acyltransferases"/>
    <property type="match status" value="2"/>
</dbReference>
<gene>
    <name evidence="4" type="ORF">BECKFW1821C_GA0114237_103812</name>
</gene>
<dbReference type="GO" id="GO:0043041">
    <property type="term" value="P:amino acid activation for nonribosomal peptide biosynthetic process"/>
    <property type="evidence" value="ECO:0007669"/>
    <property type="project" value="TreeGrafter"/>
</dbReference>
<evidence type="ECO:0000256" key="1">
    <source>
        <dbReference type="ARBA" id="ARBA00022450"/>
    </source>
</evidence>
<feature type="domain" description="Carrier" evidence="3">
    <location>
        <begin position="39"/>
        <end position="117"/>
    </location>
</feature>
<name>A0A450TV25_9GAMM</name>
<dbReference type="GO" id="GO:0005829">
    <property type="term" value="C:cytosol"/>
    <property type="evidence" value="ECO:0007669"/>
    <property type="project" value="TreeGrafter"/>
</dbReference>
<dbReference type="SMART" id="SM00823">
    <property type="entry name" value="PKS_PP"/>
    <property type="match status" value="1"/>
</dbReference>
<keyword evidence="2" id="KW-0597">Phosphoprotein</keyword>
<dbReference type="PROSITE" id="PS50075">
    <property type="entry name" value="CARRIER"/>
    <property type="match status" value="2"/>
</dbReference>
<dbReference type="InterPro" id="IPR001242">
    <property type="entry name" value="Condensation_dom"/>
</dbReference>
<dbReference type="Pfam" id="PF00668">
    <property type="entry name" value="Condensation"/>
    <property type="match status" value="1"/>
</dbReference>
<dbReference type="PANTHER" id="PTHR45527">
    <property type="entry name" value="NONRIBOSOMAL PEPTIDE SYNTHETASE"/>
    <property type="match status" value="1"/>
</dbReference>
<evidence type="ECO:0000313" key="4">
    <source>
        <dbReference type="EMBL" id="VFJ72824.1"/>
    </source>
</evidence>
<dbReference type="Gene3D" id="3.30.559.30">
    <property type="entry name" value="Nonribosomal peptide synthetase, condensation domain"/>
    <property type="match status" value="1"/>
</dbReference>
<dbReference type="InterPro" id="IPR036736">
    <property type="entry name" value="ACP-like_sf"/>
</dbReference>
<dbReference type="GO" id="GO:0009239">
    <property type="term" value="P:enterobactin biosynthetic process"/>
    <property type="evidence" value="ECO:0007669"/>
    <property type="project" value="TreeGrafter"/>
</dbReference>
<sequence>MFRTIWTCREEKIRYLFRSCEGNGDIYRSSPPTFYMLGLITMDTIQKIQEIMRDVFEDDDIVLSPDTTMEEIEEQDKVNYVRLILAIQDDFEVKLSIEQTNRLRTVGELVRLVESEQLSKPIDFIKEFKKIPPEDQRDYLTAHIQSEINRVLGFEPSGLKDRGKSFTSLGMDSLMMLDVKDRLQTSLGYSLPLTLLSEYPTLDMLVEYIFTGILGQEFPGKPVGAAARTTGEYQVLSTHKKNGFYPQLHNQKELYVWHEQVENKACMHLYFVYRIRSRVDAAAMRQAFHALMDRHEALRIAYTQHGTDWMQQVRTDHAVDFEAFDDPSQPFEEIAKAVSASAREPFELEQGRVLRGRLFNRGIDDHILSFVAHHIAMDALSWSIVLDELWRLYQAYDRGVEPGIPPVDGSFTDFIDWQTTRLDGVEGERLWVYWQEQLEGNISRVNFPTDHPRPMVNRHYGAGYPLQLDVRLTSQLRELARAGGSTLNALIMAVFQALLYRRTGNGDFSIGMHTANRVQSEFSRTVGYLADIVPIRARISSGMSFGELLQQTTHTLMAAMKHQGYPLGLLAKRFNLDQHPSYSPIDVWFTMLPLRVFHDPGLLLHPNATSITRGGLRLEAFDTESHNIDWLGVWYDLELNLMEGEDIIFGALVYNKDLFEETTIAELVHQFKQLLESIVAETGQII</sequence>
<protein>
    <submittedName>
        <fullName evidence="4">Phosphopantetheine attachment site</fullName>
    </submittedName>
</protein>